<keyword evidence="12" id="KW-1185">Reference proteome</keyword>
<keyword evidence="3 8" id="KW-0547">Nucleotide-binding</keyword>
<dbReference type="InterPro" id="IPR036397">
    <property type="entry name" value="RNaseH_sf"/>
</dbReference>
<dbReference type="GO" id="GO:0006260">
    <property type="term" value="P:DNA replication"/>
    <property type="evidence" value="ECO:0007669"/>
    <property type="project" value="InterPro"/>
</dbReference>
<dbReference type="HAMAP" id="MF_02206">
    <property type="entry name" value="DinG_exonucl"/>
    <property type="match status" value="1"/>
</dbReference>
<gene>
    <name evidence="8 9 11" type="primary">dinG</name>
    <name evidence="11" type="ORF">D3873_05760</name>
</gene>
<comment type="catalytic activity">
    <reaction evidence="7">
        <text>ATP + H2O = ADP + phosphate + H(+)</text>
        <dbReference type="Rhea" id="RHEA:13065"/>
        <dbReference type="ChEBI" id="CHEBI:15377"/>
        <dbReference type="ChEBI" id="CHEBI:15378"/>
        <dbReference type="ChEBI" id="CHEBI:30616"/>
        <dbReference type="ChEBI" id="CHEBI:43474"/>
        <dbReference type="ChEBI" id="CHEBI:456216"/>
        <dbReference type="EC" id="5.6.2.3"/>
    </reaction>
</comment>
<dbReference type="NCBIfam" id="NF005981">
    <property type="entry name" value="PRK08074.1"/>
    <property type="match status" value="1"/>
</dbReference>
<dbReference type="InterPro" id="IPR006310">
    <property type="entry name" value="DinG"/>
</dbReference>
<evidence type="ECO:0000256" key="1">
    <source>
        <dbReference type="ARBA" id="ARBA00001966"/>
    </source>
</evidence>
<dbReference type="NCBIfam" id="TIGR01407">
    <property type="entry name" value="dinG_rel"/>
    <property type="match status" value="1"/>
</dbReference>
<feature type="domain" description="Helicase ATP-binding" evidence="10">
    <location>
        <begin position="245"/>
        <end position="501"/>
    </location>
</feature>
<dbReference type="InterPro" id="IPR013520">
    <property type="entry name" value="Ribonucl_H"/>
</dbReference>
<sequence length="923" mass="105781">MEKPIYAVVDIETTGNAPSRGDRMIQFAVVFVQDGAIIDEYSTFINPERAIPKFIEDLTSISSINVEGAPTFKGIAPKISKLLKGTTFVAHNVSFDLPFIQAELKRAGEPKWVGETIDTVELSRVLYPTLFSFKLQDVTAENGIVLTNAHRADDDAMATAKLFVKCLEDLKNLPLLTLQLLHKRAFQWKSRISTLLHEFIVEKRTSLLAHDGLVYKELALKKWTLTQRLAATQDTFPKSWEEKKRLFENTSTFRLIQEQCQMMDVVWDSLVEKSEVIIEGSTGIGKSLAYLLPSYFYAKQSGLQAVISTSTTPLMNQIVDKEITQLSKLLNKPVNAAIVKGIHHYIDLEKFSQSLSFEDESYDEMFTKCQVAVWLTMTETGDLEEINCSSGGMLFLDRVRKKSRNKQEMIEFDFYERALQRSINAEIVVTNHSMIAHDVLRDHPLFHPEKMFLILDEAHQFGHSVQQLGEQLFAYTHWKYLFGQIGDLSERQLMGKFRQVCTIHGLEVFSQFHQLEKYFNDFQSSFDQLITEMIDTLRDNFKQKYQHRYQFPIRELAIPLEEIHGLYEKGVRFKDLGQRILHTLFTLQNDYSGLDQQVIFEWEFLINEWNSRLNEWDHIFFSSKESAAWVDIDTRSLPGSLQITQVPILLQSSIHRIISSWRNSNGVIWTSGTFTTPKNSRYLAEQYGIPTSVPIHQFIAPTNFYNGAKVFVVTDMPDIQQVSQAEYIESVAEVVIETAMVTEGKCFVLFTSHDMLRKTVEFIQDTEQLKEFTLFAQGITSGSRSKLLKSFNRIPKSILFGTTSFWEGIDMAADSLAAVVLVRLPFASPEEPIFKAKATILESQGMNPFSEISLPEALLKFRQGFGRLIRRPNDRGAFIILDRRIETKSYGKEFIHALPSISTEKVSLEDMVLALEHWYTKKA</sequence>
<dbReference type="CDD" id="cd06127">
    <property type="entry name" value="DEDDh"/>
    <property type="match status" value="1"/>
</dbReference>
<dbReference type="GO" id="GO:0008408">
    <property type="term" value="F:3'-5' exonuclease activity"/>
    <property type="evidence" value="ECO:0007669"/>
    <property type="project" value="UniProtKB-UniRule"/>
</dbReference>
<keyword evidence="5 8" id="KW-0269">Exonuclease</keyword>
<dbReference type="PROSITE" id="PS51193">
    <property type="entry name" value="HELICASE_ATP_BIND_2"/>
    <property type="match status" value="1"/>
</dbReference>
<evidence type="ECO:0000259" key="10">
    <source>
        <dbReference type="PROSITE" id="PS51193"/>
    </source>
</evidence>
<organism evidence="11 12">
    <name type="scientific">Paenisporosarcina cavernae</name>
    <dbReference type="NCBI Taxonomy" id="2320858"/>
    <lineage>
        <taxon>Bacteria</taxon>
        <taxon>Bacillati</taxon>
        <taxon>Bacillota</taxon>
        <taxon>Bacilli</taxon>
        <taxon>Bacillales</taxon>
        <taxon>Caryophanaceae</taxon>
        <taxon>Paenisporosarcina</taxon>
    </lineage>
</organism>
<dbReference type="Pfam" id="PF00929">
    <property type="entry name" value="RNase_T"/>
    <property type="match status" value="1"/>
</dbReference>
<dbReference type="InterPro" id="IPR045028">
    <property type="entry name" value="DinG/Rad3-like"/>
</dbReference>
<dbReference type="NCBIfam" id="TIGR00573">
    <property type="entry name" value="dnaq"/>
    <property type="match status" value="1"/>
</dbReference>
<dbReference type="GO" id="GO:0016887">
    <property type="term" value="F:ATP hydrolysis activity"/>
    <property type="evidence" value="ECO:0007669"/>
    <property type="project" value="RHEA"/>
</dbReference>
<dbReference type="Pfam" id="PF13307">
    <property type="entry name" value="Helicase_C_2"/>
    <property type="match status" value="1"/>
</dbReference>
<keyword evidence="11" id="KW-0347">Helicase</keyword>
<dbReference type="EC" id="3.1.-.-" evidence="8 9"/>
<keyword evidence="2 8" id="KW-0540">Nuclease</keyword>
<dbReference type="InterPro" id="IPR006054">
    <property type="entry name" value="DnaQ"/>
</dbReference>
<evidence type="ECO:0000256" key="2">
    <source>
        <dbReference type="ARBA" id="ARBA00022722"/>
    </source>
</evidence>
<dbReference type="AlphaFoldDB" id="A0A385YV21"/>
<dbReference type="GO" id="GO:0043139">
    <property type="term" value="F:5'-3' DNA helicase activity"/>
    <property type="evidence" value="ECO:0007669"/>
    <property type="project" value="UniProtKB-EC"/>
</dbReference>
<dbReference type="PANTHER" id="PTHR11472">
    <property type="entry name" value="DNA REPAIR DEAD HELICASE RAD3/XP-D SUBFAMILY MEMBER"/>
    <property type="match status" value="1"/>
</dbReference>
<comment type="cofactor">
    <cofactor evidence="1">
        <name>[4Fe-4S] cluster</name>
        <dbReference type="ChEBI" id="CHEBI:49883"/>
    </cofactor>
</comment>
<comment type="similarity">
    <text evidence="8 9">Belongs to the helicase family. DinG subfamily. Type 2 sub-subfamily.</text>
</comment>
<dbReference type="Gene3D" id="1.20.5.140">
    <property type="match status" value="1"/>
</dbReference>
<dbReference type="SMART" id="SM00487">
    <property type="entry name" value="DEXDc"/>
    <property type="match status" value="1"/>
</dbReference>
<comment type="function">
    <text evidence="8 9">3'-5' exonuclease.</text>
</comment>
<dbReference type="Gene3D" id="3.30.420.10">
    <property type="entry name" value="Ribonuclease H-like superfamily/Ribonuclease H"/>
    <property type="match status" value="1"/>
</dbReference>
<dbReference type="GO" id="GO:0003887">
    <property type="term" value="F:DNA-directed DNA polymerase activity"/>
    <property type="evidence" value="ECO:0007669"/>
    <property type="project" value="InterPro"/>
</dbReference>
<comment type="caution">
    <text evidence="8">Lacks conserved residue(s) required for the propagation of feature annotation.</text>
</comment>
<dbReference type="Gene3D" id="3.40.50.300">
    <property type="entry name" value="P-loop containing nucleotide triphosphate hydrolases"/>
    <property type="match status" value="2"/>
</dbReference>
<dbReference type="SMART" id="SM00479">
    <property type="entry name" value="EXOIII"/>
    <property type="match status" value="1"/>
</dbReference>
<dbReference type="GO" id="GO:0005524">
    <property type="term" value="F:ATP binding"/>
    <property type="evidence" value="ECO:0007669"/>
    <property type="project" value="UniProtKB-UniRule"/>
</dbReference>
<dbReference type="OrthoDB" id="9803913at2"/>
<dbReference type="GO" id="GO:0003677">
    <property type="term" value="F:DNA binding"/>
    <property type="evidence" value="ECO:0007669"/>
    <property type="project" value="InterPro"/>
</dbReference>
<dbReference type="InterPro" id="IPR014013">
    <property type="entry name" value="Helic_SF1/SF2_ATP-bd_DinG/Rad3"/>
</dbReference>
<dbReference type="InterPro" id="IPR006555">
    <property type="entry name" value="ATP-dep_Helicase_C"/>
</dbReference>
<feature type="short sequence motif" description="DEAH box" evidence="8">
    <location>
        <begin position="456"/>
        <end position="459"/>
    </location>
</feature>
<dbReference type="KEGG" id="paek:D3873_05760"/>
<dbReference type="InterPro" id="IPR011545">
    <property type="entry name" value="DEAD/DEAH_box_helicase_dom"/>
</dbReference>
<accession>A0A385YV21</accession>
<dbReference type="SUPFAM" id="SSF53098">
    <property type="entry name" value="Ribonuclease H-like"/>
    <property type="match status" value="1"/>
</dbReference>
<keyword evidence="6 8" id="KW-0067">ATP-binding</keyword>
<evidence type="ECO:0000256" key="4">
    <source>
        <dbReference type="ARBA" id="ARBA00022801"/>
    </source>
</evidence>
<evidence type="ECO:0000256" key="8">
    <source>
        <dbReference type="HAMAP-Rule" id="MF_02206"/>
    </source>
</evidence>
<dbReference type="InterPro" id="IPR012337">
    <property type="entry name" value="RNaseH-like_sf"/>
</dbReference>
<evidence type="ECO:0000256" key="7">
    <source>
        <dbReference type="ARBA" id="ARBA00048954"/>
    </source>
</evidence>
<evidence type="ECO:0000256" key="3">
    <source>
        <dbReference type="ARBA" id="ARBA00022741"/>
    </source>
</evidence>
<dbReference type="SUPFAM" id="SSF52540">
    <property type="entry name" value="P-loop containing nucleoside triphosphate hydrolases"/>
    <property type="match status" value="1"/>
</dbReference>
<dbReference type="Proteomes" id="UP000265725">
    <property type="component" value="Chromosome"/>
</dbReference>
<dbReference type="InterPro" id="IPR027417">
    <property type="entry name" value="P-loop_NTPase"/>
</dbReference>
<keyword evidence="4 8" id="KW-0378">Hydrolase</keyword>
<reference evidence="12" key="1">
    <citation type="submission" date="2018-09" db="EMBL/GenBank/DDBJ databases">
        <authorList>
            <person name="Zhu H."/>
        </authorList>
    </citation>
    <scope>NUCLEOTIDE SEQUENCE [LARGE SCALE GENOMIC DNA]</scope>
    <source>
        <strain evidence="12">K2R23-3</strain>
    </source>
</reference>
<evidence type="ECO:0000313" key="11">
    <source>
        <dbReference type="EMBL" id="AYC29412.1"/>
    </source>
</evidence>
<proteinExistence type="inferred from homology"/>
<name>A0A385YV21_9BACL</name>
<evidence type="ECO:0000256" key="5">
    <source>
        <dbReference type="ARBA" id="ARBA00022839"/>
    </source>
</evidence>
<dbReference type="Pfam" id="PF00270">
    <property type="entry name" value="DEAD"/>
    <property type="match status" value="1"/>
</dbReference>
<dbReference type="PANTHER" id="PTHR11472:SF34">
    <property type="entry name" value="REGULATOR OF TELOMERE ELONGATION HELICASE 1"/>
    <property type="match status" value="1"/>
</dbReference>
<dbReference type="SMART" id="SM00491">
    <property type="entry name" value="HELICc2"/>
    <property type="match status" value="1"/>
</dbReference>
<dbReference type="EMBL" id="CP032418">
    <property type="protein sequence ID" value="AYC29412.1"/>
    <property type="molecule type" value="Genomic_DNA"/>
</dbReference>
<evidence type="ECO:0000256" key="6">
    <source>
        <dbReference type="ARBA" id="ARBA00022840"/>
    </source>
</evidence>
<dbReference type="FunFam" id="3.30.420.10:FF:000045">
    <property type="entry name" value="3'-5' exonuclease DinG"/>
    <property type="match status" value="1"/>
</dbReference>
<evidence type="ECO:0000256" key="9">
    <source>
        <dbReference type="RuleBase" id="RU364106"/>
    </source>
</evidence>
<dbReference type="InterPro" id="IPR014001">
    <property type="entry name" value="Helicase_ATP-bd"/>
</dbReference>
<dbReference type="RefSeq" id="WP_119883152.1">
    <property type="nucleotide sequence ID" value="NZ_CP032418.1"/>
</dbReference>
<evidence type="ECO:0000313" key="12">
    <source>
        <dbReference type="Proteomes" id="UP000265725"/>
    </source>
</evidence>
<protein>
    <recommendedName>
        <fullName evidence="8 9">3'-5' exonuclease DinG</fullName>
        <ecNumber evidence="8 9">3.1.-.-</ecNumber>
    </recommendedName>
</protein>